<dbReference type="EMBL" id="BARV01026251">
    <property type="protein sequence ID" value="GAI38820.1"/>
    <property type="molecule type" value="Genomic_DNA"/>
</dbReference>
<accession>X1PIE4</accession>
<protein>
    <submittedName>
        <fullName evidence="1">Uncharacterized protein</fullName>
    </submittedName>
</protein>
<sequence>MAWQTDGYTSGDLEAWKLYASIQKKSLSAYNMFLRERINSAKVDKTWAKLTNCVIYDVTGEGFKIDINVASDLSGVLYLGTSRFSMLREFVGMFSVNKYTFVVTGLSEETKYYFYIKNTSVDERGRTGIYS</sequence>
<evidence type="ECO:0000313" key="1">
    <source>
        <dbReference type="EMBL" id="GAI38820.1"/>
    </source>
</evidence>
<gene>
    <name evidence="1" type="ORF">S06H3_42457</name>
</gene>
<organism evidence="1">
    <name type="scientific">marine sediment metagenome</name>
    <dbReference type="NCBI Taxonomy" id="412755"/>
    <lineage>
        <taxon>unclassified sequences</taxon>
        <taxon>metagenomes</taxon>
        <taxon>ecological metagenomes</taxon>
    </lineage>
</organism>
<name>X1PIE4_9ZZZZ</name>
<feature type="non-terminal residue" evidence="1">
    <location>
        <position position="131"/>
    </location>
</feature>
<dbReference type="AlphaFoldDB" id="X1PIE4"/>
<comment type="caution">
    <text evidence="1">The sequence shown here is derived from an EMBL/GenBank/DDBJ whole genome shotgun (WGS) entry which is preliminary data.</text>
</comment>
<reference evidence="1" key="1">
    <citation type="journal article" date="2014" name="Front. Microbiol.">
        <title>High frequency of phylogenetically diverse reductive dehalogenase-homologous genes in deep subseafloor sedimentary metagenomes.</title>
        <authorList>
            <person name="Kawai M."/>
            <person name="Futagami T."/>
            <person name="Toyoda A."/>
            <person name="Takaki Y."/>
            <person name="Nishi S."/>
            <person name="Hori S."/>
            <person name="Arai W."/>
            <person name="Tsubouchi T."/>
            <person name="Morono Y."/>
            <person name="Uchiyama I."/>
            <person name="Ito T."/>
            <person name="Fujiyama A."/>
            <person name="Inagaki F."/>
            <person name="Takami H."/>
        </authorList>
    </citation>
    <scope>NUCLEOTIDE SEQUENCE</scope>
    <source>
        <strain evidence="1">Expedition CK06-06</strain>
    </source>
</reference>
<proteinExistence type="predicted"/>